<comment type="caution">
    <text evidence="4">The sequence shown here is derived from an EMBL/GenBank/DDBJ whole genome shotgun (WGS) entry which is preliminary data.</text>
</comment>
<evidence type="ECO:0000256" key="1">
    <source>
        <dbReference type="SAM" id="MobiDB-lite"/>
    </source>
</evidence>
<dbReference type="CDD" id="cd06222">
    <property type="entry name" value="RNase_H_like"/>
    <property type="match status" value="1"/>
</dbReference>
<feature type="domain" description="RNase H type-1" evidence="2">
    <location>
        <begin position="370"/>
        <end position="488"/>
    </location>
</feature>
<dbReference type="Pfam" id="PF13966">
    <property type="entry name" value="zf-RVT"/>
    <property type="match status" value="1"/>
</dbReference>
<dbReference type="InterPro" id="IPR036397">
    <property type="entry name" value="RNaseH_sf"/>
</dbReference>
<gene>
    <name evidence="4" type="ORF">F3Y22_tig00110788pilonHSYRG00090</name>
</gene>
<dbReference type="InterPro" id="IPR044730">
    <property type="entry name" value="RNase_H-like_dom_plant"/>
</dbReference>
<dbReference type="InterPro" id="IPR026960">
    <property type="entry name" value="RVT-Znf"/>
</dbReference>
<sequence>METNGSRFNPLYESTDDANDTAFEQSSQSSKTNQAIHSPSTAPQAQSSKARSNDHHAAKSKATAPIRKPLTIPKVTARSSKGYHGQSSHQPRQNTVEPHVSILYRPKHSTIVLSENTNPNTADGIISHATQGNSQHKLILRKPPDTNHAQLYNFIDERNHWDVEALSQVLIPAFIPHMLNIRPPKATDISDSLVWKWDPGHQFTIKSTFTFLMEDSWSGKNNVWKNICSIIAPQRVRIFIWLAYKEKIMTNYERGRRMLTNDCSCATCGAALESVIHVLRDCPHSRNLWLRVVPHSTYASFFDIELQSWITQNIQKQQPGVTYKTDSTIHSSYNWAKCYVNSSKVHVIYPVQHVTIPTWSPPPRGWMCLNTDGAVATLDGRGSIGGVIRNSNREWITGFTKNVGTTSILHTELWSIYEGLLIARNLGIHRLWIQSNCSRAVKLVGESRSIESHIPLLRAILKIRQLGCWVTKIQFSRNGNKIVDRMTKLASRQHYNLVHFDPLG</sequence>
<name>A0A6A2ZRY3_HIBSY</name>
<evidence type="ECO:0000313" key="5">
    <source>
        <dbReference type="Proteomes" id="UP000436088"/>
    </source>
</evidence>
<dbReference type="Proteomes" id="UP000436088">
    <property type="component" value="Unassembled WGS sequence"/>
</dbReference>
<accession>A0A6A2ZRY3</accession>
<dbReference type="GO" id="GO:0003676">
    <property type="term" value="F:nucleic acid binding"/>
    <property type="evidence" value="ECO:0007669"/>
    <property type="project" value="InterPro"/>
</dbReference>
<feature type="compositionally biased region" description="Polar residues" evidence="1">
    <location>
        <begin position="85"/>
        <end position="96"/>
    </location>
</feature>
<dbReference type="Pfam" id="PF13456">
    <property type="entry name" value="RVT_3"/>
    <property type="match status" value="1"/>
</dbReference>
<dbReference type="Gene3D" id="3.30.420.10">
    <property type="entry name" value="Ribonuclease H-like superfamily/Ribonuclease H"/>
    <property type="match status" value="1"/>
</dbReference>
<dbReference type="PANTHER" id="PTHR47723">
    <property type="entry name" value="OS05G0353850 PROTEIN"/>
    <property type="match status" value="1"/>
</dbReference>
<dbReference type="InterPro" id="IPR053151">
    <property type="entry name" value="RNase_H-like"/>
</dbReference>
<keyword evidence="5" id="KW-1185">Reference proteome</keyword>
<dbReference type="SUPFAM" id="SSF53098">
    <property type="entry name" value="Ribonuclease H-like"/>
    <property type="match status" value="1"/>
</dbReference>
<dbReference type="EMBL" id="VEPZ02001112">
    <property type="protein sequence ID" value="KAE8693912.1"/>
    <property type="molecule type" value="Genomic_DNA"/>
</dbReference>
<feature type="compositionally biased region" description="Polar residues" evidence="1">
    <location>
        <begin position="22"/>
        <end position="50"/>
    </location>
</feature>
<dbReference type="AlphaFoldDB" id="A0A6A2ZRY3"/>
<reference evidence="4" key="1">
    <citation type="submission" date="2019-09" db="EMBL/GenBank/DDBJ databases">
        <title>Draft genome information of white flower Hibiscus syriacus.</title>
        <authorList>
            <person name="Kim Y.-M."/>
        </authorList>
    </citation>
    <scope>NUCLEOTIDE SEQUENCE [LARGE SCALE GENOMIC DNA]</scope>
    <source>
        <strain evidence="4">YM2019G1</strain>
    </source>
</reference>
<evidence type="ECO:0000313" key="4">
    <source>
        <dbReference type="EMBL" id="KAE8693912.1"/>
    </source>
</evidence>
<dbReference type="InterPro" id="IPR012337">
    <property type="entry name" value="RNaseH-like_sf"/>
</dbReference>
<dbReference type="GO" id="GO:0004523">
    <property type="term" value="F:RNA-DNA hybrid ribonuclease activity"/>
    <property type="evidence" value="ECO:0007669"/>
    <property type="project" value="InterPro"/>
</dbReference>
<dbReference type="InterPro" id="IPR002156">
    <property type="entry name" value="RNaseH_domain"/>
</dbReference>
<evidence type="ECO:0000259" key="3">
    <source>
        <dbReference type="Pfam" id="PF13966"/>
    </source>
</evidence>
<protein>
    <submittedName>
        <fullName evidence="4">Uncharacterized protein</fullName>
    </submittedName>
</protein>
<feature type="region of interest" description="Disordered" evidence="1">
    <location>
        <begin position="78"/>
        <end position="97"/>
    </location>
</feature>
<feature type="domain" description="Reverse transcriptase zinc-binding" evidence="3">
    <location>
        <begin position="203"/>
        <end position="289"/>
    </location>
</feature>
<organism evidence="4 5">
    <name type="scientific">Hibiscus syriacus</name>
    <name type="common">Rose of Sharon</name>
    <dbReference type="NCBI Taxonomy" id="106335"/>
    <lineage>
        <taxon>Eukaryota</taxon>
        <taxon>Viridiplantae</taxon>
        <taxon>Streptophyta</taxon>
        <taxon>Embryophyta</taxon>
        <taxon>Tracheophyta</taxon>
        <taxon>Spermatophyta</taxon>
        <taxon>Magnoliopsida</taxon>
        <taxon>eudicotyledons</taxon>
        <taxon>Gunneridae</taxon>
        <taxon>Pentapetalae</taxon>
        <taxon>rosids</taxon>
        <taxon>malvids</taxon>
        <taxon>Malvales</taxon>
        <taxon>Malvaceae</taxon>
        <taxon>Malvoideae</taxon>
        <taxon>Hibiscus</taxon>
    </lineage>
</organism>
<proteinExistence type="predicted"/>
<dbReference type="PANTHER" id="PTHR47723:SF13">
    <property type="entry name" value="PUTATIVE-RELATED"/>
    <property type="match status" value="1"/>
</dbReference>
<evidence type="ECO:0000259" key="2">
    <source>
        <dbReference type="Pfam" id="PF13456"/>
    </source>
</evidence>
<feature type="region of interest" description="Disordered" evidence="1">
    <location>
        <begin position="1"/>
        <end position="73"/>
    </location>
</feature>